<dbReference type="AlphaFoldDB" id="A0A165LXB7"/>
<reference evidence="7 8" key="1">
    <citation type="submission" date="2016-03" db="EMBL/GenBank/DDBJ databases">
        <title>Speciation and ecological success in dimly lit waters: horizontal gene transfer in a green sulfur bacteria bloom unveiled by metagenomic assembly.</title>
        <authorList>
            <person name="Llorens-Mares T."/>
            <person name="Liu Z."/>
            <person name="Allen L.Z."/>
            <person name="Rusch D.B."/>
            <person name="Craig M.T."/>
            <person name="Dupont C.L."/>
            <person name="Bryant D.A."/>
            <person name="Casamayor E.O."/>
        </authorList>
    </citation>
    <scope>NUCLEOTIDE SEQUENCE [LARGE SCALE GENOMIC DNA]</scope>
    <source>
        <strain evidence="7">CIII</strain>
    </source>
</reference>
<keyword evidence="5 6" id="KW-0472">Membrane</keyword>
<feature type="transmembrane region" description="Helical" evidence="6">
    <location>
        <begin position="52"/>
        <end position="78"/>
    </location>
</feature>
<evidence type="ECO:0000313" key="7">
    <source>
        <dbReference type="EMBL" id="KZK74544.1"/>
    </source>
</evidence>
<gene>
    <name evidence="7" type="ORF">A3K90_02145</name>
</gene>
<feature type="transmembrane region" description="Helical" evidence="6">
    <location>
        <begin position="279"/>
        <end position="297"/>
    </location>
</feature>
<protein>
    <submittedName>
        <fullName evidence="7">LPS export ABC transporter permease LptG</fullName>
    </submittedName>
</protein>
<evidence type="ECO:0000256" key="4">
    <source>
        <dbReference type="ARBA" id="ARBA00022989"/>
    </source>
</evidence>
<name>A0A165LXB7_PELLU</name>
<dbReference type="InterPro" id="IPR030923">
    <property type="entry name" value="LptG"/>
</dbReference>
<comment type="caution">
    <text evidence="7">The sequence shown here is derived from an EMBL/GenBank/DDBJ whole genome shotgun (WGS) entry which is preliminary data.</text>
</comment>
<dbReference type="RefSeq" id="WP_303681275.1">
    <property type="nucleotide sequence ID" value="NZ_LVWG01000022.1"/>
</dbReference>
<evidence type="ECO:0000256" key="5">
    <source>
        <dbReference type="ARBA" id="ARBA00023136"/>
    </source>
</evidence>
<feature type="transmembrane region" description="Helical" evidence="6">
    <location>
        <begin position="12"/>
        <end position="32"/>
    </location>
</feature>
<evidence type="ECO:0000256" key="6">
    <source>
        <dbReference type="SAM" id="Phobius"/>
    </source>
</evidence>
<dbReference type="InterPro" id="IPR005495">
    <property type="entry name" value="LptG/LptF_permease"/>
</dbReference>
<dbReference type="PANTHER" id="PTHR33529">
    <property type="entry name" value="SLR0882 PROTEIN-RELATED"/>
    <property type="match status" value="1"/>
</dbReference>
<keyword evidence="4 6" id="KW-1133">Transmembrane helix</keyword>
<accession>A0A165LXB7</accession>
<feature type="transmembrane region" description="Helical" evidence="6">
    <location>
        <begin position="333"/>
        <end position="355"/>
    </location>
</feature>
<feature type="transmembrane region" description="Helical" evidence="6">
    <location>
        <begin position="99"/>
        <end position="122"/>
    </location>
</feature>
<dbReference type="Proteomes" id="UP000076481">
    <property type="component" value="Unassembled WGS sequence"/>
</dbReference>
<evidence type="ECO:0000313" key="8">
    <source>
        <dbReference type="Proteomes" id="UP000076481"/>
    </source>
</evidence>
<keyword evidence="3 6" id="KW-0812">Transmembrane</keyword>
<dbReference type="GO" id="GO:0015920">
    <property type="term" value="P:lipopolysaccharide transport"/>
    <property type="evidence" value="ECO:0007669"/>
    <property type="project" value="TreeGrafter"/>
</dbReference>
<keyword evidence="2" id="KW-1003">Cell membrane</keyword>
<sequence length="360" mass="40059">MKILDRYIFRQFVKTFVFTSLAFVALFMLIHMVENLDDFMDRNQGFDAIAQYYLFAIPQTILITSPVSSLLAAILVAGKLAVSSELPAIRSAGVSMGQLLYPFLLGGMIISTINLTNSFWIAPAATMRNNNFERNELGHHQRDEEGGNSNLHILEPGNHIITLGSLNPDMSSARDVSIEQFSDSGIISRSDADSMRYSPENQEWVLRNASLRTFENGSERFRTESILPVKLHLSLQSLAELNLRPDEMNIGRHWQYLSEKKHAGFAGLERSSVKLHTKLSLPFASLIIILIGVPLSAKKKRGGLAAEIGISLFAGFLFLGLQKTIATFGYNGVMPPMLAAWLPNLLFLGVGYVIYRYSPD</sequence>
<evidence type="ECO:0000256" key="3">
    <source>
        <dbReference type="ARBA" id="ARBA00022692"/>
    </source>
</evidence>
<organism evidence="7 8">
    <name type="scientific">Pelodictyon luteolum</name>
    <dbReference type="NCBI Taxonomy" id="1100"/>
    <lineage>
        <taxon>Bacteria</taxon>
        <taxon>Pseudomonadati</taxon>
        <taxon>Chlorobiota</taxon>
        <taxon>Chlorobiia</taxon>
        <taxon>Chlorobiales</taxon>
        <taxon>Chlorobiaceae</taxon>
        <taxon>Chlorobium/Pelodictyon group</taxon>
        <taxon>Pelodictyon</taxon>
    </lineage>
</organism>
<dbReference type="EMBL" id="LVWG01000022">
    <property type="protein sequence ID" value="KZK74544.1"/>
    <property type="molecule type" value="Genomic_DNA"/>
</dbReference>
<dbReference type="GO" id="GO:0043190">
    <property type="term" value="C:ATP-binding cassette (ABC) transporter complex"/>
    <property type="evidence" value="ECO:0007669"/>
    <property type="project" value="InterPro"/>
</dbReference>
<evidence type="ECO:0000256" key="2">
    <source>
        <dbReference type="ARBA" id="ARBA00022475"/>
    </source>
</evidence>
<proteinExistence type="predicted"/>
<dbReference type="GO" id="GO:0055085">
    <property type="term" value="P:transmembrane transport"/>
    <property type="evidence" value="ECO:0007669"/>
    <property type="project" value="InterPro"/>
</dbReference>
<feature type="transmembrane region" description="Helical" evidence="6">
    <location>
        <begin position="304"/>
        <end position="321"/>
    </location>
</feature>
<evidence type="ECO:0000256" key="1">
    <source>
        <dbReference type="ARBA" id="ARBA00004651"/>
    </source>
</evidence>
<dbReference type="PANTHER" id="PTHR33529:SF8">
    <property type="entry name" value="PERMEASE, YJGP_YJGQ FAMILY"/>
    <property type="match status" value="1"/>
</dbReference>
<comment type="subcellular location">
    <subcellularLocation>
        <location evidence="1">Cell membrane</location>
        <topology evidence="1">Multi-pass membrane protein</topology>
    </subcellularLocation>
</comment>
<dbReference type="Pfam" id="PF03739">
    <property type="entry name" value="LptF_LptG"/>
    <property type="match status" value="1"/>
</dbReference>
<dbReference type="NCBIfam" id="TIGR04408">
    <property type="entry name" value="LptG_lptG"/>
    <property type="match status" value="1"/>
</dbReference>